<dbReference type="VEuPathDB" id="FungiDB:CPAG_00309"/>
<proteinExistence type="predicted"/>
<evidence type="ECO:0000313" key="1">
    <source>
        <dbReference type="EMBL" id="KMM63957.1"/>
    </source>
</evidence>
<dbReference type="AlphaFoldDB" id="A0A0J6HYA5"/>
<reference evidence="2" key="3">
    <citation type="journal article" date="2010" name="Genome Res.">
        <title>Population genomic sequencing of Coccidioides fungi reveals recent hybridization and transposon control.</title>
        <authorList>
            <person name="Neafsey D.E."/>
            <person name="Barker B.M."/>
            <person name="Sharpton T.J."/>
            <person name="Stajich J.E."/>
            <person name="Park D.J."/>
            <person name="Whiston E."/>
            <person name="Hung C.-Y."/>
            <person name="McMahan C."/>
            <person name="White J."/>
            <person name="Sykes S."/>
            <person name="Heiman D."/>
            <person name="Young S."/>
            <person name="Zeng Q."/>
            <person name="Abouelleil A."/>
            <person name="Aftuck L."/>
            <person name="Bessette D."/>
            <person name="Brown A."/>
            <person name="FitzGerald M."/>
            <person name="Lui A."/>
            <person name="Macdonald J.P."/>
            <person name="Priest M."/>
            <person name="Orbach M.J."/>
            <person name="Galgiani J.N."/>
            <person name="Kirkland T.N."/>
            <person name="Cole G.T."/>
            <person name="Birren B.W."/>
            <person name="Henn M.R."/>
            <person name="Taylor J.W."/>
            <person name="Rounsley S.D."/>
        </authorList>
    </citation>
    <scope>NUCLEOTIDE SEQUENCE [LARGE SCALE GENOMIC DNA]</scope>
    <source>
        <strain evidence="2">RMSCC 3488</strain>
    </source>
</reference>
<name>A0A0J6HYA5_COCPO</name>
<sequence>MSDTQGTPALKKTSCILPWPESHSTPKSQGALFQLNTSTRTEEFSSDHTEVERQIRVVEQEMRDRVRWAYVSTNQRRALRFEYLYSIGTMHLETLGCCVIQVMARCEMSFSVLACPVCPTFWLSDFHDSE</sequence>
<gene>
    <name evidence="1" type="ORF">CPAG_00309</name>
</gene>
<dbReference type="Proteomes" id="UP000054567">
    <property type="component" value="Unassembled WGS sequence"/>
</dbReference>
<dbReference type="EMBL" id="DS268109">
    <property type="protein sequence ID" value="KMM63957.1"/>
    <property type="molecule type" value="Genomic_DNA"/>
</dbReference>
<evidence type="ECO:0000313" key="2">
    <source>
        <dbReference type="Proteomes" id="UP000054567"/>
    </source>
</evidence>
<reference evidence="1 2" key="1">
    <citation type="submission" date="2007-06" db="EMBL/GenBank/DDBJ databases">
        <title>The Genome Sequence of Coccidioides posadasii RMSCC_3488.</title>
        <authorList>
            <consortium name="Coccidioides Genome Resources Consortium"/>
            <consortium name="The Broad Institute Genome Sequencing Platform"/>
            <person name="Henn M.R."/>
            <person name="Sykes S."/>
            <person name="Young S."/>
            <person name="Jaffe D."/>
            <person name="Berlin A."/>
            <person name="Alvarez P."/>
            <person name="Butler J."/>
            <person name="Gnerre S."/>
            <person name="Grabherr M."/>
            <person name="Mauceli E."/>
            <person name="Brockman W."/>
            <person name="Kodira C."/>
            <person name="Alvarado L."/>
            <person name="Zeng Q."/>
            <person name="Crawford M."/>
            <person name="Antoine C."/>
            <person name="Devon K."/>
            <person name="Galgiani J."/>
            <person name="Orsborn K."/>
            <person name="Lewis M.L."/>
            <person name="Nusbaum C."/>
            <person name="Galagan J."/>
            <person name="Birren B."/>
        </authorList>
    </citation>
    <scope>NUCLEOTIDE SEQUENCE [LARGE SCALE GENOMIC DNA]</scope>
    <source>
        <strain evidence="1 2">RMSCC 3488</strain>
    </source>
</reference>
<organism evidence="1 2">
    <name type="scientific">Coccidioides posadasii RMSCC 3488</name>
    <dbReference type="NCBI Taxonomy" id="454284"/>
    <lineage>
        <taxon>Eukaryota</taxon>
        <taxon>Fungi</taxon>
        <taxon>Dikarya</taxon>
        <taxon>Ascomycota</taxon>
        <taxon>Pezizomycotina</taxon>
        <taxon>Eurotiomycetes</taxon>
        <taxon>Eurotiomycetidae</taxon>
        <taxon>Onygenales</taxon>
        <taxon>Onygenaceae</taxon>
        <taxon>Coccidioides</taxon>
    </lineage>
</organism>
<reference evidence="2" key="2">
    <citation type="journal article" date="2009" name="Genome Res.">
        <title>Comparative genomic analyses of the human fungal pathogens Coccidioides and their relatives.</title>
        <authorList>
            <person name="Sharpton T.J."/>
            <person name="Stajich J.E."/>
            <person name="Rounsley S.D."/>
            <person name="Gardner M.J."/>
            <person name="Wortman J.R."/>
            <person name="Jordar V.S."/>
            <person name="Maiti R."/>
            <person name="Kodira C.D."/>
            <person name="Neafsey D.E."/>
            <person name="Zeng Q."/>
            <person name="Hung C.-Y."/>
            <person name="McMahan C."/>
            <person name="Muszewska A."/>
            <person name="Grynberg M."/>
            <person name="Mandel M.A."/>
            <person name="Kellner E.M."/>
            <person name="Barker B.M."/>
            <person name="Galgiani J.N."/>
            <person name="Orbach M.J."/>
            <person name="Kirkland T.N."/>
            <person name="Cole G.T."/>
            <person name="Henn M.R."/>
            <person name="Birren B.W."/>
            <person name="Taylor J.W."/>
        </authorList>
    </citation>
    <scope>NUCLEOTIDE SEQUENCE [LARGE SCALE GENOMIC DNA]</scope>
    <source>
        <strain evidence="2">RMSCC 3488</strain>
    </source>
</reference>
<accession>A0A0J6HYA5</accession>
<protein>
    <submittedName>
        <fullName evidence="1">Uncharacterized protein</fullName>
    </submittedName>
</protein>